<dbReference type="EMBL" id="SPUM01000050">
    <property type="protein sequence ID" value="TFW32698.1"/>
    <property type="molecule type" value="Genomic_DNA"/>
</dbReference>
<dbReference type="Proteomes" id="UP000297258">
    <property type="component" value="Unassembled WGS sequence"/>
</dbReference>
<feature type="chain" id="PRO_5021356562" description="Outer membrane protein beta-barrel domain-containing protein" evidence="3">
    <location>
        <begin position="21"/>
        <end position="194"/>
    </location>
</feature>
<name>A0A4Y9T5X9_9BURK</name>
<evidence type="ECO:0000256" key="1">
    <source>
        <dbReference type="ARBA" id="ARBA00004442"/>
    </source>
</evidence>
<dbReference type="Gene3D" id="2.40.160.20">
    <property type="match status" value="1"/>
</dbReference>
<gene>
    <name evidence="5" type="ORF">E4O92_09110</name>
</gene>
<evidence type="ECO:0000256" key="2">
    <source>
        <dbReference type="ARBA" id="ARBA00022729"/>
    </source>
</evidence>
<sequence>MRKLVLALVTSAAGITAVHAQTRPQDFPRGYLGLGGAVAGTAYNIKGIGNVNKIDKTVTSIKVFGGYEFDPIWGVEAGYDNFSRTNFDFTTGNFQAGTGNSDGYGVYFASKGRYPINDQWEAYVKLGVAFSHRRTSTSVGLNFKEDDTGPYGGAGLQWSFYPRWDFILEYERFGKNKPNGAQADVFSFGTRYSF</sequence>
<evidence type="ECO:0000259" key="4">
    <source>
        <dbReference type="Pfam" id="PF13505"/>
    </source>
</evidence>
<proteinExistence type="predicted"/>
<dbReference type="AlphaFoldDB" id="A0A4Y9T5X9"/>
<accession>A0A4Y9T5X9</accession>
<organism evidence="5 6">
    <name type="scientific">Massilia horti</name>
    <dbReference type="NCBI Taxonomy" id="2562153"/>
    <lineage>
        <taxon>Bacteria</taxon>
        <taxon>Pseudomonadati</taxon>
        <taxon>Pseudomonadota</taxon>
        <taxon>Betaproteobacteria</taxon>
        <taxon>Burkholderiales</taxon>
        <taxon>Oxalobacteraceae</taxon>
        <taxon>Telluria group</taxon>
        <taxon>Massilia</taxon>
    </lineage>
</organism>
<dbReference type="SUPFAM" id="SSF56925">
    <property type="entry name" value="OMPA-like"/>
    <property type="match status" value="1"/>
</dbReference>
<comment type="caution">
    <text evidence="5">The sequence shown here is derived from an EMBL/GenBank/DDBJ whole genome shotgun (WGS) entry which is preliminary data.</text>
</comment>
<evidence type="ECO:0000313" key="5">
    <source>
        <dbReference type="EMBL" id="TFW32698.1"/>
    </source>
</evidence>
<feature type="domain" description="Outer membrane protein beta-barrel" evidence="4">
    <location>
        <begin position="11"/>
        <end position="194"/>
    </location>
</feature>
<dbReference type="RefSeq" id="WP_135189458.1">
    <property type="nucleotide sequence ID" value="NZ_SPUM01000050.1"/>
</dbReference>
<protein>
    <recommendedName>
        <fullName evidence="4">Outer membrane protein beta-barrel domain-containing protein</fullName>
    </recommendedName>
</protein>
<dbReference type="Pfam" id="PF13505">
    <property type="entry name" value="OMP_b-brl"/>
    <property type="match status" value="1"/>
</dbReference>
<evidence type="ECO:0000313" key="6">
    <source>
        <dbReference type="Proteomes" id="UP000297258"/>
    </source>
</evidence>
<dbReference type="GO" id="GO:0009279">
    <property type="term" value="C:cell outer membrane"/>
    <property type="evidence" value="ECO:0007669"/>
    <property type="project" value="UniProtKB-SubCell"/>
</dbReference>
<keyword evidence="6" id="KW-1185">Reference proteome</keyword>
<dbReference type="InterPro" id="IPR027385">
    <property type="entry name" value="Beta-barrel_OMP"/>
</dbReference>
<feature type="signal peptide" evidence="3">
    <location>
        <begin position="1"/>
        <end position="20"/>
    </location>
</feature>
<dbReference type="InterPro" id="IPR011250">
    <property type="entry name" value="OMP/PagP_B-barrel"/>
</dbReference>
<keyword evidence="2 3" id="KW-0732">Signal</keyword>
<dbReference type="OrthoDB" id="9130661at2"/>
<reference evidence="5 6" key="1">
    <citation type="submission" date="2019-03" db="EMBL/GenBank/DDBJ databases">
        <title>Draft genome of Massilia hortus sp. nov., a novel bacterial species of the Oxalobacteraceae family.</title>
        <authorList>
            <person name="Peta V."/>
            <person name="Raths R."/>
            <person name="Bucking H."/>
        </authorList>
    </citation>
    <scope>NUCLEOTIDE SEQUENCE [LARGE SCALE GENOMIC DNA]</scope>
    <source>
        <strain evidence="5 6">ONC3</strain>
    </source>
</reference>
<comment type="subcellular location">
    <subcellularLocation>
        <location evidence="1">Cell outer membrane</location>
    </subcellularLocation>
</comment>
<evidence type="ECO:0000256" key="3">
    <source>
        <dbReference type="SAM" id="SignalP"/>
    </source>
</evidence>